<dbReference type="InterPro" id="IPR003370">
    <property type="entry name" value="Chromate_transpt"/>
</dbReference>
<dbReference type="EMBL" id="CAKKMG010000064">
    <property type="protein sequence ID" value="CAH0272597.1"/>
    <property type="molecule type" value="Genomic_DNA"/>
</dbReference>
<dbReference type="GO" id="GO:0005886">
    <property type="term" value="C:plasma membrane"/>
    <property type="evidence" value="ECO:0007669"/>
    <property type="project" value="UniProtKB-SubCell"/>
</dbReference>
<evidence type="ECO:0000256" key="1">
    <source>
        <dbReference type="ARBA" id="ARBA00004651"/>
    </source>
</evidence>
<dbReference type="GO" id="GO:0015109">
    <property type="term" value="F:chromate transmembrane transporter activity"/>
    <property type="evidence" value="ECO:0007669"/>
    <property type="project" value="InterPro"/>
</dbReference>
<dbReference type="PANTHER" id="PTHR43663:SF1">
    <property type="entry name" value="CHROMATE TRANSPORTER"/>
    <property type="match status" value="1"/>
</dbReference>
<protein>
    <submittedName>
        <fullName evidence="8">Chromate transport protein</fullName>
    </submittedName>
</protein>
<gene>
    <name evidence="8" type="primary">chrA1_1</name>
    <name evidence="8" type="ORF">SRABI133_03705</name>
</gene>
<evidence type="ECO:0000313" key="9">
    <source>
        <dbReference type="Proteomes" id="UP000789326"/>
    </source>
</evidence>
<dbReference type="AlphaFoldDB" id="A0A9W4L0L4"/>
<evidence type="ECO:0000313" key="8">
    <source>
        <dbReference type="EMBL" id="CAH0272597.1"/>
    </source>
</evidence>
<feature type="transmembrane region" description="Helical" evidence="7">
    <location>
        <begin position="138"/>
        <end position="158"/>
    </location>
</feature>
<comment type="caution">
    <text evidence="8">The sequence shown here is derived from an EMBL/GenBank/DDBJ whole genome shotgun (WGS) entry which is preliminary data.</text>
</comment>
<organism evidence="8 9">
    <name type="scientific">Peribacillus simplex</name>
    <dbReference type="NCBI Taxonomy" id="1478"/>
    <lineage>
        <taxon>Bacteria</taxon>
        <taxon>Bacillati</taxon>
        <taxon>Bacillota</taxon>
        <taxon>Bacilli</taxon>
        <taxon>Bacillales</taxon>
        <taxon>Bacillaceae</taxon>
        <taxon>Peribacillus</taxon>
    </lineage>
</organism>
<evidence type="ECO:0000256" key="7">
    <source>
        <dbReference type="SAM" id="Phobius"/>
    </source>
</evidence>
<proteinExistence type="inferred from homology"/>
<keyword evidence="4 7" id="KW-0812">Transmembrane</keyword>
<evidence type="ECO:0000256" key="5">
    <source>
        <dbReference type="ARBA" id="ARBA00022989"/>
    </source>
</evidence>
<accession>A0A9W4L0L4</accession>
<dbReference type="InterPro" id="IPR052518">
    <property type="entry name" value="CHR_Transporter"/>
</dbReference>
<keyword evidence="5 7" id="KW-1133">Transmembrane helix</keyword>
<dbReference type="PANTHER" id="PTHR43663">
    <property type="entry name" value="CHROMATE TRANSPORT PROTEIN-RELATED"/>
    <property type="match status" value="1"/>
</dbReference>
<evidence type="ECO:0000256" key="6">
    <source>
        <dbReference type="ARBA" id="ARBA00023136"/>
    </source>
</evidence>
<evidence type="ECO:0000256" key="2">
    <source>
        <dbReference type="ARBA" id="ARBA00005262"/>
    </source>
</evidence>
<evidence type="ECO:0000256" key="4">
    <source>
        <dbReference type="ARBA" id="ARBA00022692"/>
    </source>
</evidence>
<feature type="transmembrane region" description="Helical" evidence="7">
    <location>
        <begin position="112"/>
        <end position="132"/>
    </location>
</feature>
<comment type="similarity">
    <text evidence="2">Belongs to the chromate ion transporter (CHR) (TC 2.A.51) family.</text>
</comment>
<reference evidence="8" key="1">
    <citation type="submission" date="2021-11" db="EMBL/GenBank/DDBJ databases">
        <authorList>
            <person name="Bulgarelli D."/>
        </authorList>
    </citation>
    <scope>NUCLEOTIDE SEQUENCE</scope>
    <source>
        <strain evidence="8">Bi133</strain>
    </source>
</reference>
<comment type="subcellular location">
    <subcellularLocation>
        <location evidence="1">Cell membrane</location>
        <topology evidence="1">Multi-pass membrane protein</topology>
    </subcellularLocation>
</comment>
<name>A0A9W4L0L4_9BACI</name>
<dbReference type="Pfam" id="PF02417">
    <property type="entry name" value="Chromate_transp"/>
    <property type="match status" value="1"/>
</dbReference>
<dbReference type="RefSeq" id="WP_230303092.1">
    <property type="nucleotide sequence ID" value="NZ_CAKKMG010000064.1"/>
</dbReference>
<keyword evidence="6 7" id="KW-0472">Membrane</keyword>
<evidence type="ECO:0000256" key="3">
    <source>
        <dbReference type="ARBA" id="ARBA00022475"/>
    </source>
</evidence>
<dbReference type="Proteomes" id="UP000789326">
    <property type="component" value="Unassembled WGS sequence"/>
</dbReference>
<feature type="transmembrane region" description="Helical" evidence="7">
    <location>
        <begin position="80"/>
        <end position="100"/>
    </location>
</feature>
<sequence>MGLIIPIGVAVFLAFFIANILGYGGGPASIPLMYDQIVARYGWLDNAEFSQMLALGNSLPGPIATKIAAYVGYDVYGWPGFLAALAGTIIPSAVALIYLLKILRKYKQSPIVKGMSLLVQPVIAIMMLLLTWNMAEDAIGSIGYIHSIVIAGLAFLALGKFKIHPAFVIILAFAYGGFIIPLT</sequence>
<keyword evidence="3" id="KW-1003">Cell membrane</keyword>
<feature type="transmembrane region" description="Helical" evidence="7">
    <location>
        <begin position="165"/>
        <end position="182"/>
    </location>
</feature>
<feature type="transmembrane region" description="Helical" evidence="7">
    <location>
        <begin position="7"/>
        <end position="25"/>
    </location>
</feature>